<dbReference type="InterPro" id="IPR013406">
    <property type="entry name" value="CHP02574_addiction_mod"/>
</dbReference>
<dbReference type="STRING" id="81479.RA876_13430"/>
<keyword evidence="2" id="KW-1185">Reference proteome</keyword>
<evidence type="ECO:0000313" key="1">
    <source>
        <dbReference type="EMBL" id="OLP05112.1"/>
    </source>
</evidence>
<dbReference type="NCBIfam" id="TIGR02574">
    <property type="entry name" value="stabl_TIGR02574"/>
    <property type="match status" value="1"/>
</dbReference>
<sequence>MNPTAETLSAQAVRLPPDERMALVERILDSLDEPDASLNALWAKEADDRLAAYRSGEIRALALSDVIAKYQVTNKPA</sequence>
<reference evidence="1 2" key="1">
    <citation type="submission" date="2017-01" db="EMBL/GenBank/DDBJ databases">
        <title>Genome sequence of Rhodoferax antarcticus ANT.BR, a psychrophilic purple nonsulfur bacterium from an Antarctic microbial mat.</title>
        <authorList>
            <person name="Baker J."/>
            <person name="Riester C."/>
            <person name="Skinner B."/>
            <person name="Newell A."/>
            <person name="Swingley W."/>
            <person name="Madigan M."/>
            <person name="Jung D."/>
            <person name="Asao M."/>
            <person name="Chen M."/>
            <person name="Loughlin P."/>
            <person name="Pan H."/>
            <person name="Lin S."/>
            <person name="Li N."/>
            <person name="Shaw J."/>
            <person name="Prado M."/>
            <person name="Sherman C."/>
            <person name="Li X."/>
            <person name="Tang J."/>
            <person name="Blankenship R."/>
            <person name="Zhao T."/>
            <person name="Touchman J."/>
            <person name="Sattley M."/>
        </authorList>
    </citation>
    <scope>NUCLEOTIDE SEQUENCE [LARGE SCALE GENOMIC DNA]</scope>
    <source>
        <strain evidence="1 2">ANT.BR</strain>
    </source>
</reference>
<gene>
    <name evidence="1" type="ORF">BLL52_3932</name>
</gene>
<dbReference type="AlphaFoldDB" id="A0A1Q8YAU7"/>
<dbReference type="Pfam" id="PF09720">
    <property type="entry name" value="Unstab_antitox"/>
    <property type="match status" value="1"/>
</dbReference>
<accession>A0A1Q8YAU7</accession>
<dbReference type="RefSeq" id="WP_075587970.1">
    <property type="nucleotide sequence ID" value="NZ_MSYM01000018.1"/>
</dbReference>
<evidence type="ECO:0000313" key="2">
    <source>
        <dbReference type="Proteomes" id="UP000185911"/>
    </source>
</evidence>
<proteinExistence type="predicted"/>
<dbReference type="EMBL" id="MSYM01000018">
    <property type="protein sequence ID" value="OLP05112.1"/>
    <property type="molecule type" value="Genomic_DNA"/>
</dbReference>
<protein>
    <recommendedName>
        <fullName evidence="3">Addiction module protein</fullName>
    </recommendedName>
</protein>
<comment type="caution">
    <text evidence="1">The sequence shown here is derived from an EMBL/GenBank/DDBJ whole genome shotgun (WGS) entry which is preliminary data.</text>
</comment>
<organism evidence="1 2">
    <name type="scientific">Rhodoferax antarcticus ANT.BR</name>
    <dbReference type="NCBI Taxonomy" id="1111071"/>
    <lineage>
        <taxon>Bacteria</taxon>
        <taxon>Pseudomonadati</taxon>
        <taxon>Pseudomonadota</taxon>
        <taxon>Betaproteobacteria</taxon>
        <taxon>Burkholderiales</taxon>
        <taxon>Comamonadaceae</taxon>
        <taxon>Rhodoferax</taxon>
    </lineage>
</organism>
<evidence type="ECO:0008006" key="3">
    <source>
        <dbReference type="Google" id="ProtNLM"/>
    </source>
</evidence>
<dbReference type="Proteomes" id="UP000185911">
    <property type="component" value="Unassembled WGS sequence"/>
</dbReference>
<name>A0A1Q8YAU7_9BURK</name>